<dbReference type="RefSeq" id="WP_340605299.1">
    <property type="nucleotide sequence ID" value="NZ_JBBMXV010000005.1"/>
</dbReference>
<dbReference type="InterPro" id="IPR006015">
    <property type="entry name" value="Universal_stress_UspA"/>
</dbReference>
<evidence type="ECO:0000259" key="2">
    <source>
        <dbReference type="Pfam" id="PF00582"/>
    </source>
</evidence>
<feature type="domain" description="UspA" evidence="2">
    <location>
        <begin position="3"/>
        <end position="139"/>
    </location>
</feature>
<comment type="similarity">
    <text evidence="1">Belongs to the universal stress protein A family.</text>
</comment>
<dbReference type="InterPro" id="IPR006016">
    <property type="entry name" value="UspA"/>
</dbReference>
<dbReference type="Gene3D" id="3.40.50.620">
    <property type="entry name" value="HUPs"/>
    <property type="match status" value="1"/>
</dbReference>
<accession>A0ABD5V7J6</accession>
<evidence type="ECO:0000256" key="1">
    <source>
        <dbReference type="ARBA" id="ARBA00008791"/>
    </source>
</evidence>
<dbReference type="PRINTS" id="PR01438">
    <property type="entry name" value="UNVRSLSTRESS"/>
</dbReference>
<dbReference type="CDD" id="cd00293">
    <property type="entry name" value="USP-like"/>
    <property type="match status" value="1"/>
</dbReference>
<reference evidence="3 4" key="1">
    <citation type="journal article" date="2019" name="Int. J. Syst. Evol. Microbiol.">
        <title>The Global Catalogue of Microorganisms (GCM) 10K type strain sequencing project: providing services to taxonomists for standard genome sequencing and annotation.</title>
        <authorList>
            <consortium name="The Broad Institute Genomics Platform"/>
            <consortium name="The Broad Institute Genome Sequencing Center for Infectious Disease"/>
            <person name="Wu L."/>
            <person name="Ma J."/>
        </authorList>
    </citation>
    <scope>NUCLEOTIDE SEQUENCE [LARGE SCALE GENOMIC DNA]</scope>
    <source>
        <strain evidence="3 4">CGMCC 1.3240</strain>
    </source>
</reference>
<name>A0ABD5V7J6_9EURY</name>
<keyword evidence="4" id="KW-1185">Reference proteome</keyword>
<proteinExistence type="inferred from homology"/>
<sequence length="139" mass="15406">MDQRILVPFDNSELGRLALERAFDEHPDAAVTVIHVIDSRQSTYAIEGGLTGSVQQAREQVSQRMIAEAERHAEEHDRTVETVVEEGDAGDVIVEYAANNDIDHIIMGSHDRSKMSRVFVGHIAEVVVHNSPVPVTIVR</sequence>
<dbReference type="Proteomes" id="UP001596312">
    <property type="component" value="Unassembled WGS sequence"/>
</dbReference>
<organism evidence="3 4">
    <name type="scientific">Halalkalicoccus tibetensis</name>
    <dbReference type="NCBI Taxonomy" id="175632"/>
    <lineage>
        <taxon>Archaea</taxon>
        <taxon>Methanobacteriati</taxon>
        <taxon>Methanobacteriota</taxon>
        <taxon>Stenosarchaea group</taxon>
        <taxon>Halobacteria</taxon>
        <taxon>Halobacteriales</taxon>
        <taxon>Halococcaceae</taxon>
        <taxon>Halalkalicoccus</taxon>
    </lineage>
</organism>
<dbReference type="EMBL" id="JBHSXQ010000005">
    <property type="protein sequence ID" value="MFC6906716.1"/>
    <property type="molecule type" value="Genomic_DNA"/>
</dbReference>
<comment type="caution">
    <text evidence="3">The sequence shown here is derived from an EMBL/GenBank/DDBJ whole genome shotgun (WGS) entry which is preliminary data.</text>
</comment>
<dbReference type="SUPFAM" id="SSF52402">
    <property type="entry name" value="Adenine nucleotide alpha hydrolases-like"/>
    <property type="match status" value="1"/>
</dbReference>
<evidence type="ECO:0000313" key="4">
    <source>
        <dbReference type="Proteomes" id="UP001596312"/>
    </source>
</evidence>
<protein>
    <submittedName>
        <fullName evidence="3">Universal stress protein</fullName>
    </submittedName>
</protein>
<gene>
    <name evidence="3" type="ORF">ACFQGH_16095</name>
</gene>
<dbReference type="PANTHER" id="PTHR46268">
    <property type="entry name" value="STRESS RESPONSE PROTEIN NHAX"/>
    <property type="match status" value="1"/>
</dbReference>
<dbReference type="Pfam" id="PF00582">
    <property type="entry name" value="Usp"/>
    <property type="match status" value="1"/>
</dbReference>
<dbReference type="PANTHER" id="PTHR46268:SF24">
    <property type="entry name" value="UNIVERSAL STRESS PROTEIN"/>
    <property type="match status" value="1"/>
</dbReference>
<dbReference type="AlphaFoldDB" id="A0ABD5V7J6"/>
<dbReference type="InterPro" id="IPR014729">
    <property type="entry name" value="Rossmann-like_a/b/a_fold"/>
</dbReference>
<evidence type="ECO:0000313" key="3">
    <source>
        <dbReference type="EMBL" id="MFC6906716.1"/>
    </source>
</evidence>